<evidence type="ECO:0000313" key="1">
    <source>
        <dbReference type="EMBL" id="MBR7834420.1"/>
    </source>
</evidence>
<organism evidence="1 2">
    <name type="scientific">Actinospica durhamensis</name>
    <dbReference type="NCBI Taxonomy" id="1508375"/>
    <lineage>
        <taxon>Bacteria</taxon>
        <taxon>Bacillati</taxon>
        <taxon>Actinomycetota</taxon>
        <taxon>Actinomycetes</taxon>
        <taxon>Catenulisporales</taxon>
        <taxon>Actinospicaceae</taxon>
        <taxon>Actinospica</taxon>
    </lineage>
</organism>
<dbReference type="Proteomes" id="UP000675781">
    <property type="component" value="Unassembled WGS sequence"/>
</dbReference>
<comment type="caution">
    <text evidence="1">The sequence shown here is derived from an EMBL/GenBank/DDBJ whole genome shotgun (WGS) entry which is preliminary data.</text>
</comment>
<protein>
    <submittedName>
        <fullName evidence="1">Uncharacterized protein</fullName>
    </submittedName>
</protein>
<sequence length="110" mass="11808">MPTDAQSVRFYIDPGAFNGGDAFFLRFADSPAEVAEFLEKLHATKQDTGAEALWNTESDGEPVPWQFDDSIRYAVYTYSIANDQDTGGGTVTVDQAAGDPIVYVYAAGGG</sequence>
<keyword evidence="2" id="KW-1185">Reference proteome</keyword>
<evidence type="ECO:0000313" key="2">
    <source>
        <dbReference type="Proteomes" id="UP000675781"/>
    </source>
</evidence>
<name>A0A941IMP3_9ACTN</name>
<dbReference type="EMBL" id="JAGSOG010000058">
    <property type="protein sequence ID" value="MBR7834420.1"/>
    <property type="molecule type" value="Genomic_DNA"/>
</dbReference>
<dbReference type="RefSeq" id="WP_212528941.1">
    <property type="nucleotide sequence ID" value="NZ_JAGSOG010000058.1"/>
</dbReference>
<accession>A0A941IMP3</accession>
<gene>
    <name evidence="1" type="ORF">KDL01_14185</name>
</gene>
<proteinExistence type="predicted"/>
<reference evidence="1" key="1">
    <citation type="submission" date="2021-04" db="EMBL/GenBank/DDBJ databases">
        <title>Genome based classification of Actinospica acidithermotolerans sp. nov., an actinobacterium isolated from an Indonesian hot spring.</title>
        <authorList>
            <person name="Kusuma A.B."/>
            <person name="Putra K.E."/>
            <person name="Nafisah S."/>
            <person name="Loh J."/>
            <person name="Nouioui I."/>
            <person name="Goodfellow M."/>
        </authorList>
    </citation>
    <scope>NUCLEOTIDE SEQUENCE</scope>
    <source>
        <strain evidence="1">CSCA 57</strain>
    </source>
</reference>
<dbReference type="AlphaFoldDB" id="A0A941IMP3"/>